<accession>A0A6I3S3G2</accession>
<evidence type="ECO:0000259" key="3">
    <source>
        <dbReference type="Pfam" id="PF10415"/>
    </source>
</evidence>
<dbReference type="Gene3D" id="1.10.275.10">
    <property type="entry name" value="Fumarase/aspartase (N-terminal domain)"/>
    <property type="match status" value="1"/>
</dbReference>
<dbReference type="PRINTS" id="PR00149">
    <property type="entry name" value="FUMRATELYASE"/>
</dbReference>
<dbReference type="GO" id="GO:0006099">
    <property type="term" value="P:tricarboxylic acid cycle"/>
    <property type="evidence" value="ECO:0007669"/>
    <property type="project" value="InterPro"/>
</dbReference>
<dbReference type="GO" id="GO:0008797">
    <property type="term" value="F:aspartate ammonia-lyase activity"/>
    <property type="evidence" value="ECO:0007669"/>
    <property type="project" value="TreeGrafter"/>
</dbReference>
<comment type="caution">
    <text evidence="4">The sequence shown here is derived from an EMBL/GenBank/DDBJ whole genome shotgun (WGS) entry which is preliminary data.</text>
</comment>
<reference evidence="4 5" key="1">
    <citation type="journal article" date="2019" name="Nat. Med.">
        <title>A library of human gut bacterial isolates paired with longitudinal multiomics data enables mechanistic microbiome research.</title>
        <authorList>
            <person name="Poyet M."/>
            <person name="Groussin M."/>
            <person name="Gibbons S.M."/>
            <person name="Avila-Pacheco J."/>
            <person name="Jiang X."/>
            <person name="Kearney S.M."/>
            <person name="Perrotta A.R."/>
            <person name="Berdy B."/>
            <person name="Zhao S."/>
            <person name="Lieberman T.D."/>
            <person name="Swanson P.K."/>
            <person name="Smith M."/>
            <person name="Roesemann S."/>
            <person name="Alexander J.E."/>
            <person name="Rich S.A."/>
            <person name="Livny J."/>
            <person name="Vlamakis H."/>
            <person name="Clish C."/>
            <person name="Bullock K."/>
            <person name="Deik A."/>
            <person name="Scott J."/>
            <person name="Pierce K.A."/>
            <person name="Xavier R.J."/>
            <person name="Alm E.J."/>
        </authorList>
    </citation>
    <scope>NUCLEOTIDE SEQUENCE [LARGE SCALE GENOMIC DNA]</scope>
    <source>
        <strain evidence="4 5">BIOML-A2</strain>
    </source>
</reference>
<dbReference type="RefSeq" id="WP_155168306.1">
    <property type="nucleotide sequence ID" value="NZ_DBEWTT010000018.1"/>
</dbReference>
<protein>
    <submittedName>
        <fullName evidence="4">Lyase</fullName>
    </submittedName>
</protein>
<dbReference type="FunFam" id="1.10.275.10:FF:000001">
    <property type="entry name" value="Fumarate hydratase, mitochondrial"/>
    <property type="match status" value="1"/>
</dbReference>
<dbReference type="PROSITE" id="PS00163">
    <property type="entry name" value="FUMARATE_LYASES"/>
    <property type="match status" value="1"/>
</dbReference>
<dbReference type="PANTHER" id="PTHR42696">
    <property type="entry name" value="ASPARTATE AMMONIA-LYASE"/>
    <property type="match status" value="1"/>
</dbReference>
<dbReference type="Pfam" id="PF10415">
    <property type="entry name" value="FumaraseC_C"/>
    <property type="match status" value="1"/>
</dbReference>
<evidence type="ECO:0000256" key="1">
    <source>
        <dbReference type="ARBA" id="ARBA00023239"/>
    </source>
</evidence>
<dbReference type="Gene3D" id="1.10.40.30">
    <property type="entry name" value="Fumarase/aspartase (C-terminal domain)"/>
    <property type="match status" value="1"/>
</dbReference>
<organism evidence="4 5">
    <name type="scientific">Parasutterella excrementihominis</name>
    <dbReference type="NCBI Taxonomy" id="487175"/>
    <lineage>
        <taxon>Bacteria</taxon>
        <taxon>Pseudomonadati</taxon>
        <taxon>Pseudomonadota</taxon>
        <taxon>Betaproteobacteria</taxon>
        <taxon>Burkholderiales</taxon>
        <taxon>Sutterellaceae</taxon>
        <taxon>Parasutterella</taxon>
    </lineage>
</organism>
<feature type="domain" description="Fumarate lyase N-terminal" evidence="2">
    <location>
        <begin position="9"/>
        <end position="346"/>
    </location>
</feature>
<dbReference type="InterPro" id="IPR022761">
    <property type="entry name" value="Fumarate_lyase_N"/>
</dbReference>
<sequence>MRIEKDALGELPVPEEAYYGIQTVRCAQNYDVTDHTFNELPHVIRAVAEVKKAAALANKEIKALEAHKADAIAQACDEIIAGKLSDQFPVNIWRSHGTGVNMNVNEVIANRANEILTGRKGYDEVHPNTHVNMCQSSNDTYPAAEAIVLYRMIKKTVESVKYFEDALKEKAIEFKDLPRLGRTCMQDAVPMTFGQVFAAWQSLVQRNRKRLEKLLPEYQETILGATVLGSGMGEMPGYNEAVYKHLSDIVGFEMRQAKNMDEVIEDSALFDGSQNNDSFIYLLGVLKCIACAGGRIGNDLYIFSSGPRTGIGEFILPSIAPGSSIMPGKINPYMPEMLLQIMQQVISHDMMATLTVNESDLDLCSSTCGSFLGAMESLELIEKGFRLVADLCIKGIQVNAELARKNAEMSTSLATMVSALYGYPIGTKIAHKAFNEGKSCKEVALEEGLIDPKIAEELFDVRKLADRKETIEMFRKYSSLRKID</sequence>
<dbReference type="InterPro" id="IPR000362">
    <property type="entry name" value="Fumarate_lyase_fam"/>
</dbReference>
<dbReference type="InterPro" id="IPR008948">
    <property type="entry name" value="L-Aspartase-like"/>
</dbReference>
<dbReference type="InterPro" id="IPR020557">
    <property type="entry name" value="Fumarate_lyase_CS"/>
</dbReference>
<dbReference type="PANTHER" id="PTHR42696:SF2">
    <property type="entry name" value="ASPARTATE AMMONIA-LYASE"/>
    <property type="match status" value="1"/>
</dbReference>
<evidence type="ECO:0000313" key="4">
    <source>
        <dbReference type="EMBL" id="MTU44150.1"/>
    </source>
</evidence>
<dbReference type="Proteomes" id="UP000462362">
    <property type="component" value="Unassembled WGS sequence"/>
</dbReference>
<evidence type="ECO:0000313" key="5">
    <source>
        <dbReference type="Proteomes" id="UP000462362"/>
    </source>
</evidence>
<dbReference type="EMBL" id="WNCL01000049">
    <property type="protein sequence ID" value="MTU44150.1"/>
    <property type="molecule type" value="Genomic_DNA"/>
</dbReference>
<dbReference type="Gene3D" id="1.20.200.10">
    <property type="entry name" value="Fumarase/aspartase (Central domain)"/>
    <property type="match status" value="1"/>
</dbReference>
<dbReference type="InterPro" id="IPR018951">
    <property type="entry name" value="Fumarase_C_C"/>
</dbReference>
<dbReference type="Pfam" id="PF00206">
    <property type="entry name" value="Lyase_1"/>
    <property type="match status" value="1"/>
</dbReference>
<evidence type="ECO:0000259" key="2">
    <source>
        <dbReference type="Pfam" id="PF00206"/>
    </source>
</evidence>
<dbReference type="InterPro" id="IPR024083">
    <property type="entry name" value="Fumarase/histidase_N"/>
</dbReference>
<gene>
    <name evidence="4" type="ORF">GMD42_11185</name>
</gene>
<dbReference type="InterPro" id="IPR051546">
    <property type="entry name" value="Aspartate_Ammonia-Lyase"/>
</dbReference>
<feature type="domain" description="Fumarase C C-terminal" evidence="3">
    <location>
        <begin position="413"/>
        <end position="465"/>
    </location>
</feature>
<name>A0A6I3S3G2_9BURK</name>
<keyword evidence="1 4" id="KW-0456">Lyase</keyword>
<dbReference type="SUPFAM" id="SSF48557">
    <property type="entry name" value="L-aspartase-like"/>
    <property type="match status" value="1"/>
</dbReference>
<proteinExistence type="predicted"/>
<dbReference type="GO" id="GO:0005829">
    <property type="term" value="C:cytosol"/>
    <property type="evidence" value="ECO:0007669"/>
    <property type="project" value="TreeGrafter"/>
</dbReference>
<dbReference type="GO" id="GO:0006531">
    <property type="term" value="P:aspartate metabolic process"/>
    <property type="evidence" value="ECO:0007669"/>
    <property type="project" value="TreeGrafter"/>
</dbReference>
<dbReference type="AlphaFoldDB" id="A0A6I3S3G2"/>